<proteinExistence type="predicted"/>
<protein>
    <recommendedName>
        <fullName evidence="3">RNA polymerase subunit sigma-24</fullName>
    </recommendedName>
</protein>
<organism evidence="1 2">
    <name type="scientific">Streptomyces diastatochromogenes</name>
    <dbReference type="NCBI Taxonomy" id="42236"/>
    <lineage>
        <taxon>Bacteria</taxon>
        <taxon>Bacillati</taxon>
        <taxon>Actinomycetota</taxon>
        <taxon>Actinomycetes</taxon>
        <taxon>Kitasatosporales</taxon>
        <taxon>Streptomycetaceae</taxon>
        <taxon>Streptomyces</taxon>
    </lineage>
</organism>
<accession>A0A233SY00</accession>
<evidence type="ECO:0000313" key="1">
    <source>
        <dbReference type="EMBL" id="OXZ00522.1"/>
    </source>
</evidence>
<dbReference type="AlphaFoldDB" id="A0A233SY00"/>
<gene>
    <name evidence="1" type="ORF">BEK98_00155</name>
</gene>
<reference evidence="1 2" key="1">
    <citation type="submission" date="2016-07" db="EMBL/GenBank/DDBJ databases">
        <title>Draft genome of Streptomyces diastatochromogenes.</title>
        <authorList>
            <person name="Podduturi R."/>
            <person name="Lukassen M.B."/>
            <person name="Clausen N."/>
            <person name="Nielsen J.L."/>
            <person name="Jorgensen N.O."/>
        </authorList>
    </citation>
    <scope>NUCLEOTIDE SEQUENCE [LARGE SCALE GENOMIC DNA]</scope>
    <source>
        <strain evidence="1 2">DSM 40608</strain>
    </source>
</reference>
<dbReference type="EMBL" id="MCGQ01000001">
    <property type="protein sequence ID" value="OXZ00522.1"/>
    <property type="molecule type" value="Genomic_DNA"/>
</dbReference>
<name>A0A233SY00_STRDA</name>
<sequence>MAAFAAFRERQFEPYLQYAALRIGQPCAAEKAVAAAFTELAVSWTVVLGSSGPAAVAWDILHDHIDHALGLETQTSPSGRTVRSLQLDAHVLHRRLRLSSERVAEVLGVALEDLASLLPSPAAPME</sequence>
<evidence type="ECO:0000313" key="2">
    <source>
        <dbReference type="Proteomes" id="UP000215483"/>
    </source>
</evidence>
<comment type="caution">
    <text evidence="1">The sequence shown here is derived from an EMBL/GenBank/DDBJ whole genome shotgun (WGS) entry which is preliminary data.</text>
</comment>
<dbReference type="Proteomes" id="UP000215483">
    <property type="component" value="Unassembled WGS sequence"/>
</dbReference>
<evidence type="ECO:0008006" key="3">
    <source>
        <dbReference type="Google" id="ProtNLM"/>
    </source>
</evidence>
<keyword evidence="2" id="KW-1185">Reference proteome</keyword>
<dbReference type="RefSeq" id="WP_094214246.1">
    <property type="nucleotide sequence ID" value="NZ_MCGQ01000001.1"/>
</dbReference>
<dbReference type="OrthoDB" id="4321377at2"/>